<evidence type="ECO:0000259" key="3">
    <source>
        <dbReference type="PROSITE" id="PS51840"/>
    </source>
</evidence>
<feature type="coiled-coil region" evidence="1">
    <location>
        <begin position="1122"/>
        <end position="1184"/>
    </location>
</feature>
<proteinExistence type="predicted"/>
<feature type="coiled-coil region" evidence="1">
    <location>
        <begin position="1724"/>
        <end position="1751"/>
    </location>
</feature>
<evidence type="ECO:0000256" key="1">
    <source>
        <dbReference type="SAM" id="Coils"/>
    </source>
</evidence>
<dbReference type="PROSITE" id="PS51840">
    <property type="entry name" value="C2_NT"/>
    <property type="match status" value="1"/>
</dbReference>
<accession>A0A6A1UYN6</accession>
<dbReference type="Pfam" id="PF10358">
    <property type="entry name" value="NT-C2"/>
    <property type="match status" value="1"/>
</dbReference>
<feature type="region of interest" description="Disordered" evidence="2">
    <location>
        <begin position="198"/>
        <end position="282"/>
    </location>
</feature>
<feature type="coiled-coil region" evidence="1">
    <location>
        <begin position="763"/>
        <end position="790"/>
    </location>
</feature>
<keyword evidence="5" id="KW-1185">Reference proteome</keyword>
<sequence length="1912" mass="217688">MSRISKWKLEKTKVKVVFRLQFHATHIPQTGWDKLFISFIPADAVKTTAKTTKANVRNGTCKWADPIYETTRLLQDIKTKQYDEKLYKLVVAMGSSRSSILGEANIDLADYADALKPSAVALPLHGCDSGTTLHVTVQLLTSKTGFREFEQQRELRERGLETTSEHNNHHESAGRRISSGETGYDQMDKVNARVRFKKESQELPSLEEEVGLNEEYPDSAVGFDGSSNTSESLYTEKHDVSSTNEIDSLKSTVSGDLGGLTFSQSPRPEKGDPSENRFSAQGTNDWVHGWSSDYSADNDLAIAYEENSRLRGSLEVAESSLLELKLEVSALQSHADEIGVEAQKLAQQLAAEIASGEELAKEVSIMKLECSKFKDDLGKLENSKLSPPFASGNYIQTDKGHIFQELDVRWLKGLVLVEDKIRELQNKTCYGPHEGDLRFLHLELEELLGFLQDLKQGTGQAISGLNVTSVQEIREMNLHKNDLVLPGAGVEAGLYQPEGILHCLKIPSLVSHESDSVDSLKGKLSELLQELDESKADRESLGRKMDQMECYYEALVQELEETQRQMMGELQSLRNDHSTCMYTISSTKAEMETMHQDMNEQLLRLATDKRDLESLNRELERRAATSEAALKRARLNYSIAVNQLQKDLELLSFQVLSMFETNESLIRQAFADSPEPILQGSPETVQNQKLDSEEFCASKLLQYQHNNTVVNKQNLGGDFLVEDLKQSLCLQEGLYQKVEDEAYEMLLLNVYLDVLSKTLQESLHEASFEFRLLKEELEECTQQLELSNESKELMMRSLQDAMDDVHSLNDYKATCIAKCNDLAQHNQILESDLQHVSHENLLLKQNITEWEALMMECRSYERKYEACIAEKINLENSLKKKTQENENFQNDISSFQEELKSVRTQFGDLSSEKENLQNTIDFLRDRLWNLLASYDKKCGGLSLTSESFCLDLESKNFSGVLQQLEDLHQSALTKILQLVEEKKGLVGERDLAELSLRRAESDNLVMKQKFEQDIQAMIGKLHVSDSLLQKLQFEVESIANRLKVSSEAEERYAEQHKELFSDLDHLEIELQQLTSKNKDLAQEILALETVIDDLDRCKSTIAAFMEEKGTWVNSLWEKTEESAKLALELTDAKESLQFLQEELHIERSSKGILDSTVLTLHSQLDEKQCQLQNYHQQKAELIHLKQLVSDLEFEKTRVVHLLLTTEECLKGVREECSSLETQLSEVHGFSIDIDVRHIFTITQYDVWIGDLIQQFQSADQYLAELHNKHLNDEKVLDRCLASEACYVEEKAGLLTNVDSLKSELEACLAENRVLLDRNRVLTSELEEYKKRAEKVEATFDVEKSRHALEIERRDHELMTSEEEADILLFSKEELEVKSLVLKSKLEEQYGHITLLEGELIVQQKQCGELTQRLAEQVLKTEEFKNLSIHFKELKDKADAECLHARERKEPEGPPVAMQESLRIAFIKEQYETKLQEMKHQISISKKHSEEMLWKLQDAIDEVENRKKCEASQLKRNEELRLRFSELEAELHSALSEKRELVKACDLLKAEKECSAISLECCKEEKQDLEASLQKCNNEKSKIAAELTLMKDLLESSTSRVTIQQDAYDRLLKPDCVPDEPVVGRFHQINPISGGPRNGRVGIDTTPGNSTSVEPLCKFSDHNSSTNCEEAEYARATPKDESDDPSALINVLHMQDILVPGRVNPEEFLHADRKYLALTSDPSKAQCLKSSMDHLNKELERMKHENSILSHDDNDFYSNFPGLQRELMLLNKANEELGSKHPLFNEFSCSGNALERVLALEIELAEALQAKKKSSIHFQSSFLRQHGDEEAVLQSFRDINELIKDMLELKGRYGAVETELKEMHDRYSQLSLQFAEVEGERQKLMMTLKNVRASKKALLLNRSSSASLGENSL</sequence>
<gene>
    <name evidence="4" type="ORF">CJ030_MR7G010618</name>
</gene>
<dbReference type="InterPro" id="IPR019448">
    <property type="entry name" value="NT-C2"/>
</dbReference>
<reference evidence="4 5" key="1">
    <citation type="journal article" date="2019" name="Plant Biotechnol. J.">
        <title>The red bayberry genome and genetic basis of sex determination.</title>
        <authorList>
            <person name="Jia H.M."/>
            <person name="Jia H.J."/>
            <person name="Cai Q.L."/>
            <person name="Wang Y."/>
            <person name="Zhao H.B."/>
            <person name="Yang W.F."/>
            <person name="Wang G.Y."/>
            <person name="Li Y.H."/>
            <person name="Zhan D.L."/>
            <person name="Shen Y.T."/>
            <person name="Niu Q.F."/>
            <person name="Chang L."/>
            <person name="Qiu J."/>
            <person name="Zhao L."/>
            <person name="Xie H.B."/>
            <person name="Fu W.Y."/>
            <person name="Jin J."/>
            <person name="Li X.W."/>
            <person name="Jiao Y."/>
            <person name="Zhou C.C."/>
            <person name="Tu T."/>
            <person name="Chai C.Y."/>
            <person name="Gao J.L."/>
            <person name="Fan L.J."/>
            <person name="van de Weg E."/>
            <person name="Wang J.Y."/>
            <person name="Gao Z.S."/>
        </authorList>
    </citation>
    <scope>NUCLEOTIDE SEQUENCE [LARGE SCALE GENOMIC DNA]</scope>
    <source>
        <tissue evidence="4">Leaves</tissue>
    </source>
</reference>
<feature type="coiled-coil region" evidence="1">
    <location>
        <begin position="1056"/>
        <end position="1090"/>
    </location>
</feature>
<evidence type="ECO:0000313" key="4">
    <source>
        <dbReference type="EMBL" id="KAB1205441.1"/>
    </source>
</evidence>
<dbReference type="EMBL" id="RXIC02000025">
    <property type="protein sequence ID" value="KAB1205441.1"/>
    <property type="molecule type" value="Genomic_DNA"/>
</dbReference>
<dbReference type="PANTHER" id="PTHR34452">
    <property type="entry name" value="MYOSIN HEAVY CHAIN-RELATED PROTEIN"/>
    <property type="match status" value="1"/>
</dbReference>
<feature type="compositionally biased region" description="Polar residues" evidence="2">
    <location>
        <begin position="241"/>
        <end position="254"/>
    </location>
</feature>
<protein>
    <recommendedName>
        <fullName evidence="3">C2 NT-type domain-containing protein</fullName>
    </recommendedName>
</protein>
<organism evidence="4 5">
    <name type="scientific">Morella rubra</name>
    <name type="common">Chinese bayberry</name>
    <dbReference type="NCBI Taxonomy" id="262757"/>
    <lineage>
        <taxon>Eukaryota</taxon>
        <taxon>Viridiplantae</taxon>
        <taxon>Streptophyta</taxon>
        <taxon>Embryophyta</taxon>
        <taxon>Tracheophyta</taxon>
        <taxon>Spermatophyta</taxon>
        <taxon>Magnoliopsida</taxon>
        <taxon>eudicotyledons</taxon>
        <taxon>Gunneridae</taxon>
        <taxon>Pentapetalae</taxon>
        <taxon>rosids</taxon>
        <taxon>fabids</taxon>
        <taxon>Fagales</taxon>
        <taxon>Myricaceae</taxon>
        <taxon>Morella</taxon>
    </lineage>
</organism>
<feature type="coiled-coil region" evidence="1">
    <location>
        <begin position="1467"/>
        <end position="1585"/>
    </location>
</feature>
<evidence type="ECO:0000256" key="2">
    <source>
        <dbReference type="SAM" id="MobiDB-lite"/>
    </source>
</evidence>
<feature type="coiled-coil region" evidence="1">
    <location>
        <begin position="864"/>
        <end position="933"/>
    </location>
</feature>
<feature type="region of interest" description="Disordered" evidence="2">
    <location>
        <begin position="158"/>
        <end position="183"/>
    </location>
</feature>
<feature type="compositionally biased region" description="Basic and acidic residues" evidence="2">
    <location>
        <begin position="158"/>
        <end position="174"/>
    </location>
</feature>
<feature type="coiled-coil region" evidence="1">
    <location>
        <begin position="517"/>
        <end position="636"/>
    </location>
</feature>
<dbReference type="PANTHER" id="PTHR34452:SF1">
    <property type="entry name" value="SPORULATION-SPECIFIC PROTEIN"/>
    <property type="match status" value="1"/>
</dbReference>
<feature type="compositionally biased region" description="Acidic residues" evidence="2">
    <location>
        <begin position="205"/>
        <end position="217"/>
    </location>
</feature>
<evidence type="ECO:0000313" key="5">
    <source>
        <dbReference type="Proteomes" id="UP000516437"/>
    </source>
</evidence>
<dbReference type="OrthoDB" id="2018427at2759"/>
<comment type="caution">
    <text evidence="4">The sequence shown here is derived from an EMBL/GenBank/DDBJ whole genome shotgun (WGS) entry which is preliminary data.</text>
</comment>
<feature type="domain" description="C2 NT-type" evidence="3">
    <location>
        <begin position="6"/>
        <end position="141"/>
    </location>
</feature>
<feature type="coiled-coil region" evidence="1">
    <location>
        <begin position="1297"/>
        <end position="1345"/>
    </location>
</feature>
<keyword evidence="1" id="KW-0175">Coiled coil</keyword>
<dbReference type="Proteomes" id="UP000516437">
    <property type="component" value="Chromosome 7"/>
</dbReference>
<name>A0A6A1UYN6_9ROSI</name>